<dbReference type="Proteomes" id="UP000051054">
    <property type="component" value="Unassembled WGS sequence"/>
</dbReference>
<protein>
    <recommendedName>
        <fullName evidence="2">HTH cro/C1-type domain-containing protein</fullName>
    </recommendedName>
</protein>
<dbReference type="SUPFAM" id="SSF47413">
    <property type="entry name" value="lambda repressor-like DNA-binding domains"/>
    <property type="match status" value="1"/>
</dbReference>
<keyword evidence="4" id="KW-1185">Reference proteome</keyword>
<dbReference type="RefSeq" id="WP_225349679.1">
    <property type="nucleotide sequence ID" value="NZ_AZGD01000087.1"/>
</dbReference>
<dbReference type="AlphaFoldDB" id="A0A0R1WVS4"/>
<sequence length="75" mass="8822">MATKLKVLRAEHDLTQRDLAEILGTNQKVISTWESGKSVPRPAMMQRIEDYFHVPKEEIFLQHLIILVRSTFLFR</sequence>
<feature type="domain" description="HTH cro/C1-type" evidence="2">
    <location>
        <begin position="5"/>
        <end position="59"/>
    </location>
</feature>
<gene>
    <name evidence="3" type="ORF">FC40_GL000467</name>
</gene>
<organism evidence="3 4">
    <name type="scientific">Ligilactobacillus hayakitensis DSM 18933 = JCM 14209</name>
    <dbReference type="NCBI Taxonomy" id="1423755"/>
    <lineage>
        <taxon>Bacteria</taxon>
        <taxon>Bacillati</taxon>
        <taxon>Bacillota</taxon>
        <taxon>Bacilli</taxon>
        <taxon>Lactobacillales</taxon>
        <taxon>Lactobacillaceae</taxon>
        <taxon>Ligilactobacillus</taxon>
    </lineage>
</organism>
<evidence type="ECO:0000259" key="2">
    <source>
        <dbReference type="PROSITE" id="PS50943"/>
    </source>
</evidence>
<dbReference type="EMBL" id="AZGD01000087">
    <property type="protein sequence ID" value="KRM19174.1"/>
    <property type="molecule type" value="Genomic_DNA"/>
</dbReference>
<dbReference type="Pfam" id="PF01381">
    <property type="entry name" value="HTH_3"/>
    <property type="match status" value="1"/>
</dbReference>
<dbReference type="CDD" id="cd00093">
    <property type="entry name" value="HTH_XRE"/>
    <property type="match status" value="1"/>
</dbReference>
<dbReference type="InterPro" id="IPR010982">
    <property type="entry name" value="Lambda_DNA-bd_dom_sf"/>
</dbReference>
<name>A0A0R1WVS4_9LACO</name>
<dbReference type="PROSITE" id="PS50943">
    <property type="entry name" value="HTH_CROC1"/>
    <property type="match status" value="1"/>
</dbReference>
<dbReference type="PANTHER" id="PTHR46558:SF11">
    <property type="entry name" value="HTH-TYPE TRANSCRIPTIONAL REGULATOR XRE"/>
    <property type="match status" value="1"/>
</dbReference>
<dbReference type="PATRIC" id="fig|1423755.3.peg.517"/>
<reference evidence="3 4" key="1">
    <citation type="journal article" date="2015" name="Genome Announc.">
        <title>Expanding the biotechnology potential of lactobacilli through comparative genomics of 213 strains and associated genera.</title>
        <authorList>
            <person name="Sun Z."/>
            <person name="Harris H.M."/>
            <person name="McCann A."/>
            <person name="Guo C."/>
            <person name="Argimon S."/>
            <person name="Zhang W."/>
            <person name="Yang X."/>
            <person name="Jeffery I.B."/>
            <person name="Cooney J.C."/>
            <person name="Kagawa T.F."/>
            <person name="Liu W."/>
            <person name="Song Y."/>
            <person name="Salvetti E."/>
            <person name="Wrobel A."/>
            <person name="Rasinkangas P."/>
            <person name="Parkhill J."/>
            <person name="Rea M.C."/>
            <person name="O'Sullivan O."/>
            <person name="Ritari J."/>
            <person name="Douillard F.P."/>
            <person name="Paul Ross R."/>
            <person name="Yang R."/>
            <person name="Briner A.E."/>
            <person name="Felis G.E."/>
            <person name="de Vos W.M."/>
            <person name="Barrangou R."/>
            <person name="Klaenhammer T.R."/>
            <person name="Caufield P.W."/>
            <person name="Cui Y."/>
            <person name="Zhang H."/>
            <person name="O'Toole P.W."/>
        </authorList>
    </citation>
    <scope>NUCLEOTIDE SEQUENCE [LARGE SCALE GENOMIC DNA]</scope>
    <source>
        <strain evidence="3 4">DSM 18933</strain>
    </source>
</reference>
<comment type="caution">
    <text evidence="3">The sequence shown here is derived from an EMBL/GenBank/DDBJ whole genome shotgun (WGS) entry which is preliminary data.</text>
</comment>
<dbReference type="eggNOG" id="COG1476">
    <property type="taxonomic scope" value="Bacteria"/>
</dbReference>
<proteinExistence type="predicted"/>
<dbReference type="STRING" id="1423755.FC40_GL000467"/>
<dbReference type="GO" id="GO:0003677">
    <property type="term" value="F:DNA binding"/>
    <property type="evidence" value="ECO:0007669"/>
    <property type="project" value="UniProtKB-KW"/>
</dbReference>
<dbReference type="PANTHER" id="PTHR46558">
    <property type="entry name" value="TRACRIPTIONAL REGULATORY PROTEIN-RELATED-RELATED"/>
    <property type="match status" value="1"/>
</dbReference>
<evidence type="ECO:0000313" key="3">
    <source>
        <dbReference type="EMBL" id="KRM19174.1"/>
    </source>
</evidence>
<evidence type="ECO:0000256" key="1">
    <source>
        <dbReference type="ARBA" id="ARBA00023125"/>
    </source>
</evidence>
<dbReference type="InterPro" id="IPR001387">
    <property type="entry name" value="Cro/C1-type_HTH"/>
</dbReference>
<dbReference type="SMART" id="SM00530">
    <property type="entry name" value="HTH_XRE"/>
    <property type="match status" value="1"/>
</dbReference>
<dbReference type="Gene3D" id="1.10.260.40">
    <property type="entry name" value="lambda repressor-like DNA-binding domains"/>
    <property type="match status" value="1"/>
</dbReference>
<accession>A0A0R1WVS4</accession>
<keyword evidence="1" id="KW-0238">DNA-binding</keyword>
<evidence type="ECO:0000313" key="4">
    <source>
        <dbReference type="Proteomes" id="UP000051054"/>
    </source>
</evidence>